<dbReference type="Proteomes" id="UP000198949">
    <property type="component" value="Unassembled WGS sequence"/>
</dbReference>
<reference evidence="2" key="1">
    <citation type="submission" date="2016-10" db="EMBL/GenBank/DDBJ databases">
        <authorList>
            <person name="Varghese N."/>
            <person name="Submissions S."/>
        </authorList>
    </citation>
    <scope>NUCLEOTIDE SEQUENCE [LARGE SCALE GENOMIC DNA]</scope>
    <source>
        <strain evidence="2">CGMCC 4.3516</strain>
    </source>
</reference>
<dbReference type="EMBL" id="FNAD01000017">
    <property type="protein sequence ID" value="SDE27438.1"/>
    <property type="molecule type" value="Genomic_DNA"/>
</dbReference>
<evidence type="ECO:0000313" key="1">
    <source>
        <dbReference type="EMBL" id="SDE27438.1"/>
    </source>
</evidence>
<protein>
    <submittedName>
        <fullName evidence="1">Uncharacterized protein</fullName>
    </submittedName>
</protein>
<proteinExistence type="predicted"/>
<sequence length="99" mass="10776">MSELTPRLSDALESLRGDRPVSRVQREAQREVDREFAAARVEVARVSRRASVAHIALASTAALSNEEALYLQMAPLGDARYKAIVDAFAIAVANEVGRP</sequence>
<evidence type="ECO:0000313" key="2">
    <source>
        <dbReference type="Proteomes" id="UP000198949"/>
    </source>
</evidence>
<gene>
    <name evidence="1" type="ORF">SAMN05216270_1179</name>
</gene>
<name>A0A1G7BK23_9ACTN</name>
<dbReference type="OrthoDB" id="5070969at2"/>
<dbReference type="AlphaFoldDB" id="A0A1G7BK23"/>
<dbReference type="RefSeq" id="WP_091039717.1">
    <property type="nucleotide sequence ID" value="NZ_FNAD01000017.1"/>
</dbReference>
<keyword evidence="2" id="KW-1185">Reference proteome</keyword>
<accession>A0A1G7BK23</accession>
<organism evidence="1 2">
    <name type="scientific">Glycomyces harbinensis</name>
    <dbReference type="NCBI Taxonomy" id="58114"/>
    <lineage>
        <taxon>Bacteria</taxon>
        <taxon>Bacillati</taxon>
        <taxon>Actinomycetota</taxon>
        <taxon>Actinomycetes</taxon>
        <taxon>Glycomycetales</taxon>
        <taxon>Glycomycetaceae</taxon>
        <taxon>Glycomyces</taxon>
    </lineage>
</organism>
<dbReference type="STRING" id="58114.SAMN05216270_1179"/>